<dbReference type="Gene3D" id="3.40.50.2000">
    <property type="entry name" value="Glycogen Phosphorylase B"/>
    <property type="match status" value="3"/>
</dbReference>
<feature type="region of interest" description="Disordered" evidence="7">
    <location>
        <begin position="225"/>
        <end position="305"/>
    </location>
</feature>
<evidence type="ECO:0000256" key="6">
    <source>
        <dbReference type="ARBA" id="ARBA00032160"/>
    </source>
</evidence>
<organism evidence="9 10">
    <name type="scientific">Raphidocelis subcapitata</name>
    <dbReference type="NCBI Taxonomy" id="307507"/>
    <lineage>
        <taxon>Eukaryota</taxon>
        <taxon>Viridiplantae</taxon>
        <taxon>Chlorophyta</taxon>
        <taxon>core chlorophytes</taxon>
        <taxon>Chlorophyceae</taxon>
        <taxon>CS clade</taxon>
        <taxon>Sphaeropleales</taxon>
        <taxon>Selenastraceae</taxon>
        <taxon>Raphidocelis</taxon>
    </lineage>
</organism>
<dbReference type="InterPro" id="IPR039507">
    <property type="entry name" value="PIG-A/GPI3"/>
</dbReference>
<dbReference type="InParanoid" id="A0A2V0NV57"/>
<proteinExistence type="predicted"/>
<dbReference type="FunFam" id="3.40.50.2000:FF:000026">
    <property type="entry name" value="Phosphatidylinositol N-acetylglucosaminyltransferase subunit A"/>
    <property type="match status" value="1"/>
</dbReference>
<evidence type="ECO:0000256" key="2">
    <source>
        <dbReference type="ARBA" id="ARBA00012420"/>
    </source>
</evidence>
<comment type="pathway">
    <text evidence="1">Glycolipid biosynthesis; glycosylphosphatidylinositol-anchor biosynthesis.</text>
</comment>
<dbReference type="PANTHER" id="PTHR45871:SF1">
    <property type="entry name" value="PHOSPHATIDYLINOSITOL N-ACETYLGLUCOSAMINYLTRANSFERASE SUBUNIT A"/>
    <property type="match status" value="1"/>
</dbReference>
<dbReference type="PANTHER" id="PTHR45871">
    <property type="entry name" value="N-ACETYLGLUCOSAMINYL-PHOSPHATIDYLINOSITOL BIOSYNTHETIC PROTEIN"/>
    <property type="match status" value="1"/>
</dbReference>
<reference evidence="9 10" key="1">
    <citation type="journal article" date="2018" name="Sci. Rep.">
        <title>Raphidocelis subcapitata (=Pseudokirchneriella subcapitata) provides an insight into genome evolution and environmental adaptations in the Sphaeropleales.</title>
        <authorList>
            <person name="Suzuki S."/>
            <person name="Yamaguchi H."/>
            <person name="Nakajima N."/>
            <person name="Kawachi M."/>
        </authorList>
    </citation>
    <scope>NUCLEOTIDE SEQUENCE [LARGE SCALE GENOMIC DNA]</scope>
    <source>
        <strain evidence="9 10">NIES-35</strain>
    </source>
</reference>
<keyword evidence="3" id="KW-0337">GPI-anchor biosynthesis</keyword>
<dbReference type="FunCoup" id="A0A2V0NV57">
    <property type="interactions" value="1724"/>
</dbReference>
<dbReference type="AlphaFoldDB" id="A0A2V0NV57"/>
<dbReference type="EMBL" id="BDRX01000025">
    <property type="protein sequence ID" value="GBF91516.1"/>
    <property type="molecule type" value="Genomic_DNA"/>
</dbReference>
<keyword evidence="4" id="KW-0328">Glycosyltransferase</keyword>
<accession>A0A2V0NV57</accession>
<evidence type="ECO:0000313" key="9">
    <source>
        <dbReference type="EMBL" id="GBF91516.1"/>
    </source>
</evidence>
<dbReference type="Pfam" id="PF13692">
    <property type="entry name" value="Glyco_trans_1_4"/>
    <property type="match status" value="1"/>
</dbReference>
<sequence>MAAAGAGAAPASPPPALRHRILMVSDFFFPNFGGVENHIYQLAQCLLAAGHKVVVMTHAYGDCTGVRYLTNGLKVYYIPRRPIYAQSTMPTLAGAMRLLRVLLVRERVTLVHAHQAFSALGIEALVHARTMGYKAVFTDHSLFGFADASSIATNKLLKAALADANAVICVSHTSRENTVLRACLPPARVSVIPNAVDASDFEPARDESEVAKLAAGLGIPSPQEWAQQVETAAAEAKGGASLSSRGDGDAAAVAPRRSSRLRRRVAGGSVQEGEEEHAGGPANGAGPTGRGGSGDADGSGDARPGPPLTVVALSRLVYRKGVDLLALVIPEVCARHANVRFVIGGDGPKRRLLEEVVRRAGLEGRVSLLGAVPHERARDVLLQGQVFVNASLTEAFCMAIVEAASAGLLVVSTRVGGVPEVLPPDMLLLCEPSAEGLLAALEEALALAAAGRDPRAQHERVRAMYDWNDVAARTLRVYDAAMSDPRPDGLLPRLRRCVHAGPWAGPLWCCVLVLLHWWWRLLEWWTPAEGIERAPDWPRPPGSLSQTRLA</sequence>
<dbReference type="OrthoDB" id="734129at2759"/>
<gene>
    <name evidence="9" type="ORF">Rsub_04256</name>
</gene>
<dbReference type="STRING" id="307507.A0A2V0NV57"/>
<dbReference type="Proteomes" id="UP000247498">
    <property type="component" value="Unassembled WGS sequence"/>
</dbReference>
<evidence type="ECO:0000313" key="10">
    <source>
        <dbReference type="Proteomes" id="UP000247498"/>
    </source>
</evidence>
<feature type="compositionally biased region" description="Gly residues" evidence="7">
    <location>
        <begin position="281"/>
        <end position="297"/>
    </location>
</feature>
<dbReference type="CDD" id="cd03796">
    <property type="entry name" value="GT4_PIG-A-like"/>
    <property type="match status" value="1"/>
</dbReference>
<dbReference type="SUPFAM" id="SSF53756">
    <property type="entry name" value="UDP-Glycosyltransferase/glycogen phosphorylase"/>
    <property type="match status" value="2"/>
</dbReference>
<evidence type="ECO:0000256" key="4">
    <source>
        <dbReference type="ARBA" id="ARBA00022676"/>
    </source>
</evidence>
<dbReference type="EC" id="2.4.1.198" evidence="2"/>
<dbReference type="InterPro" id="IPR013234">
    <property type="entry name" value="PIGA_GPI_anchor_biosynthesis"/>
</dbReference>
<evidence type="ECO:0000256" key="1">
    <source>
        <dbReference type="ARBA" id="ARBA00004687"/>
    </source>
</evidence>
<evidence type="ECO:0000256" key="5">
    <source>
        <dbReference type="ARBA" id="ARBA00022679"/>
    </source>
</evidence>
<dbReference type="GO" id="GO:0000506">
    <property type="term" value="C:glycosylphosphatidylinositol-N-acetylglucosaminyltransferase (GPI-GnT) complex"/>
    <property type="evidence" value="ECO:0007669"/>
    <property type="project" value="InterPro"/>
</dbReference>
<evidence type="ECO:0000256" key="3">
    <source>
        <dbReference type="ARBA" id="ARBA00022502"/>
    </source>
</evidence>
<keyword evidence="10" id="KW-1185">Reference proteome</keyword>
<name>A0A2V0NV57_9CHLO</name>
<evidence type="ECO:0000256" key="7">
    <source>
        <dbReference type="SAM" id="MobiDB-lite"/>
    </source>
</evidence>
<feature type="domain" description="PIGA GPI anchor biosynthesis" evidence="8">
    <location>
        <begin position="58"/>
        <end position="147"/>
    </location>
</feature>
<keyword evidence="5" id="KW-0808">Transferase</keyword>
<dbReference type="GO" id="GO:0006506">
    <property type="term" value="P:GPI anchor biosynthetic process"/>
    <property type="evidence" value="ECO:0007669"/>
    <property type="project" value="UniProtKB-KW"/>
</dbReference>
<protein>
    <recommendedName>
        <fullName evidence="2">phosphatidylinositol N-acetylglucosaminyltransferase</fullName>
        <ecNumber evidence="2">2.4.1.198</ecNumber>
    </recommendedName>
    <alternativeName>
        <fullName evidence="6">GlcNAc-PI synthesis protein</fullName>
    </alternativeName>
</protein>
<comment type="caution">
    <text evidence="9">The sequence shown here is derived from an EMBL/GenBank/DDBJ whole genome shotgun (WGS) entry which is preliminary data.</text>
</comment>
<dbReference type="GO" id="GO:0017176">
    <property type="term" value="F:phosphatidylinositol N-acetylglucosaminyltransferase activity"/>
    <property type="evidence" value="ECO:0007669"/>
    <property type="project" value="UniProtKB-EC"/>
</dbReference>
<evidence type="ECO:0000259" key="8">
    <source>
        <dbReference type="Pfam" id="PF08288"/>
    </source>
</evidence>
<dbReference type="Pfam" id="PF08288">
    <property type="entry name" value="PIGA"/>
    <property type="match status" value="1"/>
</dbReference>